<comment type="similarity">
    <text evidence="1">Belongs to the protein-tyrosine phosphatase family. Non-receptor class dual specificity subfamily.</text>
</comment>
<dbReference type="InterPro" id="IPR020422">
    <property type="entry name" value="TYR_PHOSPHATASE_DUAL_dom"/>
</dbReference>
<dbReference type="EC" id="3.1.3.48" evidence="2"/>
<evidence type="ECO:0000313" key="9">
    <source>
        <dbReference type="EMBL" id="KAJ3500368.1"/>
    </source>
</evidence>
<dbReference type="FunFam" id="3.90.190.10:FF:000120">
    <property type="entry name" value="MAP kinase phosphatase, putative"/>
    <property type="match status" value="1"/>
</dbReference>
<dbReference type="GO" id="GO:0005737">
    <property type="term" value="C:cytoplasm"/>
    <property type="evidence" value="ECO:0007669"/>
    <property type="project" value="TreeGrafter"/>
</dbReference>
<dbReference type="SMART" id="SM00195">
    <property type="entry name" value="DSPc"/>
    <property type="match status" value="1"/>
</dbReference>
<evidence type="ECO:0000259" key="8">
    <source>
        <dbReference type="PROSITE" id="PS50206"/>
    </source>
</evidence>
<feature type="compositionally biased region" description="Pro residues" evidence="5">
    <location>
        <begin position="354"/>
        <end position="367"/>
    </location>
</feature>
<dbReference type="InterPro" id="IPR029021">
    <property type="entry name" value="Prot-tyrosine_phosphatase-like"/>
</dbReference>
<evidence type="ECO:0000256" key="4">
    <source>
        <dbReference type="ARBA" id="ARBA00022912"/>
    </source>
</evidence>
<organism evidence="9 10">
    <name type="scientific">Agrocybe chaxingu</name>
    <dbReference type="NCBI Taxonomy" id="84603"/>
    <lineage>
        <taxon>Eukaryota</taxon>
        <taxon>Fungi</taxon>
        <taxon>Dikarya</taxon>
        <taxon>Basidiomycota</taxon>
        <taxon>Agaricomycotina</taxon>
        <taxon>Agaricomycetes</taxon>
        <taxon>Agaricomycetidae</taxon>
        <taxon>Agaricales</taxon>
        <taxon>Agaricineae</taxon>
        <taxon>Strophariaceae</taxon>
        <taxon>Agrocybe</taxon>
    </lineage>
</organism>
<dbReference type="SUPFAM" id="SSF52799">
    <property type="entry name" value="(Phosphotyrosine protein) phosphatases II"/>
    <property type="match status" value="1"/>
</dbReference>
<evidence type="ECO:0000313" key="10">
    <source>
        <dbReference type="Proteomes" id="UP001148786"/>
    </source>
</evidence>
<dbReference type="EMBL" id="JANKHO010001617">
    <property type="protein sequence ID" value="KAJ3500368.1"/>
    <property type="molecule type" value="Genomic_DNA"/>
</dbReference>
<accession>A0A9W8JSS0</accession>
<feature type="region of interest" description="Disordered" evidence="5">
    <location>
        <begin position="300"/>
        <end position="326"/>
    </location>
</feature>
<keyword evidence="4" id="KW-0904">Protein phosphatase</keyword>
<evidence type="ECO:0000256" key="5">
    <source>
        <dbReference type="SAM" id="MobiDB-lite"/>
    </source>
</evidence>
<feature type="domain" description="Tyrosine-protein phosphatase" evidence="6">
    <location>
        <begin position="534"/>
        <end position="683"/>
    </location>
</feature>
<proteinExistence type="inferred from homology"/>
<feature type="region of interest" description="Disordered" evidence="5">
    <location>
        <begin position="91"/>
        <end position="114"/>
    </location>
</feature>
<dbReference type="SUPFAM" id="SSF52821">
    <property type="entry name" value="Rhodanese/Cell cycle control phosphatase"/>
    <property type="match status" value="1"/>
</dbReference>
<feature type="compositionally biased region" description="Low complexity" evidence="5">
    <location>
        <begin position="368"/>
        <end position="382"/>
    </location>
</feature>
<dbReference type="CDD" id="cd14498">
    <property type="entry name" value="DSP"/>
    <property type="match status" value="1"/>
</dbReference>
<comment type="caution">
    <text evidence="9">The sequence shown here is derived from an EMBL/GenBank/DDBJ whole genome shotgun (WGS) entry which is preliminary data.</text>
</comment>
<name>A0A9W8JSS0_9AGAR</name>
<feature type="compositionally biased region" description="Pro residues" evidence="5">
    <location>
        <begin position="497"/>
        <end position="514"/>
    </location>
</feature>
<dbReference type="InterPro" id="IPR000387">
    <property type="entry name" value="Tyr_Pase_dom"/>
</dbReference>
<dbReference type="PROSITE" id="PS50054">
    <property type="entry name" value="TYR_PHOSPHATASE_DUAL"/>
    <property type="match status" value="1"/>
</dbReference>
<feature type="compositionally biased region" description="Polar residues" evidence="5">
    <location>
        <begin position="451"/>
        <end position="493"/>
    </location>
</feature>
<evidence type="ECO:0000259" key="7">
    <source>
        <dbReference type="PROSITE" id="PS50056"/>
    </source>
</evidence>
<keyword evidence="3" id="KW-0378">Hydrolase</keyword>
<feature type="region of interest" description="Disordered" evidence="5">
    <location>
        <begin position="685"/>
        <end position="728"/>
    </location>
</feature>
<protein>
    <recommendedName>
        <fullName evidence="2">protein-tyrosine-phosphatase</fullName>
        <ecNumber evidence="2">3.1.3.48</ecNumber>
    </recommendedName>
</protein>
<dbReference type="PANTHER" id="PTHR10159">
    <property type="entry name" value="DUAL SPECIFICITY PROTEIN PHOSPHATASE"/>
    <property type="match status" value="1"/>
</dbReference>
<dbReference type="InterPro" id="IPR001763">
    <property type="entry name" value="Rhodanese-like_dom"/>
</dbReference>
<dbReference type="InterPro" id="IPR000340">
    <property type="entry name" value="Dual-sp_phosphatase_cat-dom"/>
</dbReference>
<dbReference type="Proteomes" id="UP001148786">
    <property type="component" value="Unassembled WGS sequence"/>
</dbReference>
<evidence type="ECO:0000256" key="1">
    <source>
        <dbReference type="ARBA" id="ARBA00008601"/>
    </source>
</evidence>
<feature type="domain" description="Tyrosine specific protein phosphatases" evidence="7">
    <location>
        <begin position="600"/>
        <end position="664"/>
    </location>
</feature>
<feature type="compositionally biased region" description="Low complexity" evidence="5">
    <location>
        <begin position="41"/>
        <end position="58"/>
    </location>
</feature>
<feature type="region of interest" description="Disordered" evidence="5">
    <location>
        <begin position="1"/>
        <end position="60"/>
    </location>
</feature>
<dbReference type="PROSITE" id="PS50206">
    <property type="entry name" value="RHODANESE_3"/>
    <property type="match status" value="1"/>
</dbReference>
<feature type="compositionally biased region" description="Basic and acidic residues" evidence="5">
    <location>
        <begin position="1"/>
        <end position="34"/>
    </location>
</feature>
<gene>
    <name evidence="9" type="ORF">NLJ89_g9827</name>
</gene>
<feature type="domain" description="Rhodanese" evidence="8">
    <location>
        <begin position="164"/>
        <end position="245"/>
    </location>
</feature>
<feature type="compositionally biased region" description="Polar residues" evidence="5">
    <location>
        <begin position="695"/>
        <end position="720"/>
    </location>
</feature>
<reference evidence="9" key="1">
    <citation type="submission" date="2022-07" db="EMBL/GenBank/DDBJ databases">
        <title>Genome Sequence of Agrocybe chaxingu.</title>
        <authorList>
            <person name="Buettner E."/>
        </authorList>
    </citation>
    <scope>NUCLEOTIDE SEQUENCE</scope>
    <source>
        <strain evidence="9">MP-N11</strain>
    </source>
</reference>
<dbReference type="PROSITE" id="PS50056">
    <property type="entry name" value="TYR_PHOSPHATASE_2"/>
    <property type="match status" value="1"/>
</dbReference>
<feature type="region of interest" description="Disordered" evidence="5">
    <location>
        <begin position="340"/>
        <end position="435"/>
    </location>
</feature>
<dbReference type="PANTHER" id="PTHR10159:SF530">
    <property type="entry name" value="DUAL SPECIFICITY PROTEIN PHOSPHATASE DDB_G0271350-RELATED"/>
    <property type="match status" value="1"/>
</dbReference>
<dbReference type="Gene3D" id="3.90.190.10">
    <property type="entry name" value="Protein tyrosine phosphatase superfamily"/>
    <property type="match status" value="1"/>
</dbReference>
<feature type="region of interest" description="Disordered" evidence="5">
    <location>
        <begin position="451"/>
        <end position="520"/>
    </location>
</feature>
<dbReference type="GO" id="GO:0004725">
    <property type="term" value="F:protein tyrosine phosphatase activity"/>
    <property type="evidence" value="ECO:0007669"/>
    <property type="project" value="UniProtKB-EC"/>
</dbReference>
<evidence type="ECO:0000259" key="6">
    <source>
        <dbReference type="PROSITE" id="PS50054"/>
    </source>
</evidence>
<dbReference type="InterPro" id="IPR036873">
    <property type="entry name" value="Rhodanese-like_dom_sf"/>
</dbReference>
<sequence>MVKDPPPRLRPPHIDLTRATEKKGPIIHVERDSPIIDDDILQLSDSDSSDSETLSSHKLSAREDDLPEDIYKDLAALQQLRKSVKKNLRLRPIRSTASPKSEGAPQSALSPTGSIASNYYTPVSETPFSARFPIDQAPLSSPLPPITTPACSISPKSLFDRLMSPKRPLLIDTRPLALHQSFHLRHSINIAIPSLILKRCRRPGGGLQSLDALRQFVTTERGKQRWDVLMQPGGAWDGDVVVYDDEMNPRDKDNLGITAWAIIPVISPLLSYGSVDYLEGGISSGGHHPELETLIVTGEEAEAEPPAEAAPPPQRPNSGGMRKGSGLFQLDTQSALRSKKLPELEPPSSTASNPPSPIPLPRSPMPVMPAVTSSSSSRPKASADQLNVEDASPSPPPSSIAFKRPAPPRRPSVPNLRRLDTRSTERLNNVPKLSVRTKPIRSATLAVPPSLTLSIQPPQSPSHLQLIYSNHSSPPGSARLQPTSPSHDPSNYLTPYYTPPHTPGTPKPMMPPSPVTARPDLDPPTTEDAFPVFTISTILPGFLFLGPELTAQEHVDELVELGVKRILNIAAECDDDSGLKLREVFEKYNKIPMRDTVEEDNITRGVREVCEILDDARLHSAPTYVHCKAGKSRSVTAVMAYLIHANHWTLSQAYSFVLERRKGISPNIGFVSELMNFEEQELGGKSVGVQAHPHPSTTTNSVPSGSLGSDASMKGSQDSAAFSLASGSGMRRNAHVRESLPPALGIDGIVPSLGGPMSAGGLLDRVMGDSGAGDGGQGREWAL</sequence>
<dbReference type="Gene3D" id="3.40.250.10">
    <property type="entry name" value="Rhodanese-like domain"/>
    <property type="match status" value="1"/>
</dbReference>
<dbReference type="GO" id="GO:0043409">
    <property type="term" value="P:negative regulation of MAPK cascade"/>
    <property type="evidence" value="ECO:0007669"/>
    <property type="project" value="TreeGrafter"/>
</dbReference>
<evidence type="ECO:0000256" key="2">
    <source>
        <dbReference type="ARBA" id="ARBA00013064"/>
    </source>
</evidence>
<dbReference type="AlphaFoldDB" id="A0A9W8JSS0"/>
<dbReference type="Pfam" id="PF00782">
    <property type="entry name" value="DSPc"/>
    <property type="match status" value="1"/>
</dbReference>
<dbReference type="OrthoDB" id="273181at2759"/>
<keyword evidence="10" id="KW-1185">Reference proteome</keyword>
<evidence type="ECO:0000256" key="3">
    <source>
        <dbReference type="ARBA" id="ARBA00022801"/>
    </source>
</evidence>